<name>A0ABR1B3R8_POLSC</name>
<organism evidence="2 3">
    <name type="scientific">Polyplax serrata</name>
    <name type="common">Common mouse louse</name>
    <dbReference type="NCBI Taxonomy" id="468196"/>
    <lineage>
        <taxon>Eukaryota</taxon>
        <taxon>Metazoa</taxon>
        <taxon>Ecdysozoa</taxon>
        <taxon>Arthropoda</taxon>
        <taxon>Hexapoda</taxon>
        <taxon>Insecta</taxon>
        <taxon>Pterygota</taxon>
        <taxon>Neoptera</taxon>
        <taxon>Paraneoptera</taxon>
        <taxon>Psocodea</taxon>
        <taxon>Troctomorpha</taxon>
        <taxon>Phthiraptera</taxon>
        <taxon>Anoplura</taxon>
        <taxon>Polyplacidae</taxon>
        <taxon>Polyplax</taxon>
    </lineage>
</organism>
<proteinExistence type="predicted"/>
<accession>A0ABR1B3R8</accession>
<reference evidence="2 3" key="1">
    <citation type="submission" date="2023-09" db="EMBL/GenBank/DDBJ databases">
        <title>Genomes of two closely related lineages of the louse Polyplax serrata with different host specificities.</title>
        <authorList>
            <person name="Martinu J."/>
            <person name="Tarabai H."/>
            <person name="Stefka J."/>
            <person name="Hypsa V."/>
        </authorList>
    </citation>
    <scope>NUCLEOTIDE SEQUENCE [LARGE SCALE GENOMIC DNA]</scope>
    <source>
        <strain evidence="2">98ZLc_SE</strain>
    </source>
</reference>
<evidence type="ECO:0000313" key="2">
    <source>
        <dbReference type="EMBL" id="KAK6633603.1"/>
    </source>
</evidence>
<keyword evidence="3" id="KW-1185">Reference proteome</keyword>
<dbReference type="EMBL" id="JAWJWF010000004">
    <property type="protein sequence ID" value="KAK6633603.1"/>
    <property type="molecule type" value="Genomic_DNA"/>
</dbReference>
<gene>
    <name evidence="2" type="ORF">RUM44_004210</name>
</gene>
<dbReference type="Proteomes" id="UP001359485">
    <property type="component" value="Unassembled WGS sequence"/>
</dbReference>
<sequence length="157" mass="18165">MSRISRDSLEKKTPRNLLDPEAYCDSRDSLDNLCNQIAGDATLYSMFRVDPIGGPVPCPFKGPPFTFTYNRYASKGYFFYIKKVGKKAFVRVKERMKGECFWKGPGKDVRWARAEDKQVENLTHERNEDEPGEKGRKVSELNSQWTSSSFQYSNQRD</sequence>
<feature type="region of interest" description="Disordered" evidence="1">
    <location>
        <begin position="120"/>
        <end position="157"/>
    </location>
</feature>
<evidence type="ECO:0000313" key="3">
    <source>
        <dbReference type="Proteomes" id="UP001359485"/>
    </source>
</evidence>
<protein>
    <submittedName>
        <fullName evidence="2">Uncharacterized protein</fullName>
    </submittedName>
</protein>
<feature type="compositionally biased region" description="Basic and acidic residues" evidence="1">
    <location>
        <begin position="120"/>
        <end position="139"/>
    </location>
</feature>
<evidence type="ECO:0000256" key="1">
    <source>
        <dbReference type="SAM" id="MobiDB-lite"/>
    </source>
</evidence>
<comment type="caution">
    <text evidence="2">The sequence shown here is derived from an EMBL/GenBank/DDBJ whole genome shotgun (WGS) entry which is preliminary data.</text>
</comment>
<feature type="compositionally biased region" description="Polar residues" evidence="1">
    <location>
        <begin position="140"/>
        <end position="157"/>
    </location>
</feature>